<evidence type="ECO:0000313" key="4">
    <source>
        <dbReference type="Proteomes" id="UP000504603"/>
    </source>
</evidence>
<dbReference type="AlphaFoldDB" id="A0A6J1CA66"/>
<dbReference type="PROSITE" id="PS50082">
    <property type="entry name" value="WD_REPEATS_2"/>
    <property type="match status" value="4"/>
</dbReference>
<dbReference type="InterPro" id="IPR036322">
    <property type="entry name" value="WD40_repeat_dom_sf"/>
</dbReference>
<feature type="repeat" description="WD" evidence="3">
    <location>
        <begin position="262"/>
        <end position="303"/>
    </location>
</feature>
<dbReference type="Gene3D" id="2.130.10.10">
    <property type="entry name" value="YVTN repeat-like/Quinoprotein amine dehydrogenase"/>
    <property type="match status" value="1"/>
</dbReference>
<dbReference type="InterPro" id="IPR015943">
    <property type="entry name" value="WD40/YVTN_repeat-like_dom_sf"/>
</dbReference>
<dbReference type="RefSeq" id="XP_022138117.1">
    <property type="nucleotide sequence ID" value="XM_022282425.1"/>
</dbReference>
<organism evidence="4 5">
    <name type="scientific">Momordica charantia</name>
    <name type="common">Bitter gourd</name>
    <name type="synonym">Balsam pear</name>
    <dbReference type="NCBI Taxonomy" id="3673"/>
    <lineage>
        <taxon>Eukaryota</taxon>
        <taxon>Viridiplantae</taxon>
        <taxon>Streptophyta</taxon>
        <taxon>Embryophyta</taxon>
        <taxon>Tracheophyta</taxon>
        <taxon>Spermatophyta</taxon>
        <taxon>Magnoliopsida</taxon>
        <taxon>eudicotyledons</taxon>
        <taxon>Gunneridae</taxon>
        <taxon>Pentapetalae</taxon>
        <taxon>rosids</taxon>
        <taxon>fabids</taxon>
        <taxon>Cucurbitales</taxon>
        <taxon>Cucurbitaceae</taxon>
        <taxon>Momordiceae</taxon>
        <taxon>Momordica</taxon>
    </lineage>
</organism>
<dbReference type="SUPFAM" id="SSF50978">
    <property type="entry name" value="WD40 repeat-like"/>
    <property type="match status" value="1"/>
</dbReference>
<protein>
    <submittedName>
        <fullName evidence="5">Uncharacterized protein LOC111009364</fullName>
    </submittedName>
</protein>
<keyword evidence="4" id="KW-1185">Reference proteome</keyword>
<dbReference type="PANTHER" id="PTHR14221">
    <property type="entry name" value="WD REPEAT DOMAIN 44"/>
    <property type="match status" value="1"/>
</dbReference>
<dbReference type="PROSITE" id="PS50294">
    <property type="entry name" value="WD_REPEATS_REGION"/>
    <property type="match status" value="3"/>
</dbReference>
<feature type="repeat" description="WD" evidence="3">
    <location>
        <begin position="366"/>
        <end position="406"/>
    </location>
</feature>
<sequence length="717" mass="80498">MGSFSEDEECPFFDAQEINALSISDANCDGIGATFDSNPSFCNWVEGSFVYDVWNQSPNCVHERRRKFLKWMELGLDRTPLCNGNSLTVCSDWTEGEGENLRHNSGAESSDFEDVFCSGRSSMSCWPSDDLELSEMASTSGTLYVDDENNGECGRKSGDLNTVRLAIAEELEETPVSSPSFQQMLEMEVERENIPFNTTRRVNKRWLTKLRSAACIFDKHDKSTKLVVDDDSSEGSRVRRVKVRQCKKQMKELSALYMGQDIQAHEGAILTMKFSPNGQYLATGGEDGIVKLWQVIEDERSNESDIPEIDPSCIYFTVNHLSELKPMLVEKEKMVNSMTLRKTSESACIIFPPKVFRILERPLHEFHGHTGEILDLSWSKNNYLLSSSVDKTVRLWRVGSDDCLRVFSHNNYVTCVHFNPMDENYFISGSIDGKIRIWGISSCQVVDWTSIREIVTAVSYRPDGQGGIVGSINGTCRFFKVIGDNNLQLDGEICLSSKKKSPSKKITGLQYSAEDSSRIMVSSADSRIRIIQGLNVIQKYKGPCKTGNQMSALFTSDGKHIVSASGDSNVYLWNCGYKNEPVLSQVKKIKSYEYFSPNASIAVPWCGLRCNTDGERHFSGMTRTSSETFPLSSPAFFSLSQELLESFPKGSATWPEEKLPTSSHLTKPSTMHKTRYKFLKLSCQNTSRSHAWGLVIVTAGWDGRIRSFHNYGLPIPV</sequence>
<proteinExistence type="predicted"/>
<dbReference type="Proteomes" id="UP000504603">
    <property type="component" value="Unplaced"/>
</dbReference>
<gene>
    <name evidence="5" type="primary">LOC111009364</name>
</gene>
<dbReference type="GeneID" id="111009364"/>
<dbReference type="InterPro" id="IPR040324">
    <property type="entry name" value="WDR44/Dgr2"/>
</dbReference>
<dbReference type="SMART" id="SM00320">
    <property type="entry name" value="WD40"/>
    <property type="match status" value="6"/>
</dbReference>
<evidence type="ECO:0000256" key="3">
    <source>
        <dbReference type="PROSITE-ProRule" id="PRU00221"/>
    </source>
</evidence>
<evidence type="ECO:0000313" key="5">
    <source>
        <dbReference type="RefSeq" id="XP_022138117.1"/>
    </source>
</evidence>
<keyword evidence="1 3" id="KW-0853">WD repeat</keyword>
<dbReference type="PRINTS" id="PR00320">
    <property type="entry name" value="GPROTEINBRPT"/>
</dbReference>
<feature type="repeat" description="WD" evidence="3">
    <location>
        <begin position="554"/>
        <end position="574"/>
    </location>
</feature>
<dbReference type="InterPro" id="IPR020472">
    <property type="entry name" value="WD40_PAC1"/>
</dbReference>
<dbReference type="KEGG" id="mcha:111009364"/>
<evidence type="ECO:0000256" key="2">
    <source>
        <dbReference type="ARBA" id="ARBA00022737"/>
    </source>
</evidence>
<reference evidence="5" key="1">
    <citation type="submission" date="2025-08" db="UniProtKB">
        <authorList>
            <consortium name="RefSeq"/>
        </authorList>
    </citation>
    <scope>IDENTIFICATION</scope>
    <source>
        <strain evidence="5">OHB3-1</strain>
    </source>
</reference>
<name>A0A6J1CA66_MOMCH</name>
<keyword evidence="2" id="KW-0677">Repeat</keyword>
<evidence type="ECO:0000256" key="1">
    <source>
        <dbReference type="ARBA" id="ARBA00022574"/>
    </source>
</evidence>
<accession>A0A6J1CA66</accession>
<dbReference type="PANTHER" id="PTHR14221:SF57">
    <property type="entry name" value="TRANSDUCIN_WD40 REPEAT-LIKE SUPERFAMILY PROTEIN"/>
    <property type="match status" value="1"/>
</dbReference>
<dbReference type="InterPro" id="IPR001680">
    <property type="entry name" value="WD40_rpt"/>
</dbReference>
<dbReference type="OrthoDB" id="408728at2759"/>
<dbReference type="Pfam" id="PF00400">
    <property type="entry name" value="WD40"/>
    <property type="match status" value="4"/>
</dbReference>
<feature type="repeat" description="WD" evidence="3">
    <location>
        <begin position="406"/>
        <end position="442"/>
    </location>
</feature>